<dbReference type="OrthoDB" id="6261922at2759"/>
<dbReference type="Pfam" id="PF00089">
    <property type="entry name" value="Trypsin"/>
    <property type="match status" value="1"/>
</dbReference>
<dbReference type="GeneID" id="115880382"/>
<dbReference type="InParanoid" id="A0A6J2XQV7"/>
<feature type="chain" id="PRO_5027008744" evidence="4">
    <location>
        <begin position="19"/>
        <end position="394"/>
    </location>
</feature>
<dbReference type="CDD" id="cd00190">
    <property type="entry name" value="Tryp_SPc"/>
    <property type="match status" value="1"/>
</dbReference>
<evidence type="ECO:0000259" key="5">
    <source>
        <dbReference type="PROSITE" id="PS50240"/>
    </source>
</evidence>
<dbReference type="InterPro" id="IPR009003">
    <property type="entry name" value="Peptidase_S1_PA"/>
</dbReference>
<evidence type="ECO:0000313" key="7">
    <source>
        <dbReference type="RefSeq" id="XP_030753456.1"/>
    </source>
</evidence>
<keyword evidence="6" id="KW-1185">Reference proteome</keyword>
<gene>
    <name evidence="7" type="primary">LOC115880382</name>
</gene>
<proteinExistence type="inferred from homology"/>
<dbReference type="GO" id="GO:0006508">
    <property type="term" value="P:proteolysis"/>
    <property type="evidence" value="ECO:0007669"/>
    <property type="project" value="InterPro"/>
</dbReference>
<keyword evidence="1" id="KW-1015">Disulfide bond</keyword>
<evidence type="ECO:0000256" key="1">
    <source>
        <dbReference type="ARBA" id="ARBA00023157"/>
    </source>
</evidence>
<dbReference type="PANTHER" id="PTHR24256">
    <property type="entry name" value="TRYPTASE-RELATED"/>
    <property type="match status" value="1"/>
</dbReference>
<dbReference type="RefSeq" id="XP_030753456.1">
    <property type="nucleotide sequence ID" value="XM_030897596.1"/>
</dbReference>
<dbReference type="PROSITE" id="PS50240">
    <property type="entry name" value="TRYPSIN_DOM"/>
    <property type="match status" value="1"/>
</dbReference>
<feature type="domain" description="Peptidase S1" evidence="5">
    <location>
        <begin position="131"/>
        <end position="376"/>
    </location>
</feature>
<protein>
    <submittedName>
        <fullName evidence="7">Phenoloxidase-activating factor 2-like</fullName>
    </submittedName>
</protein>
<dbReference type="InterPro" id="IPR001254">
    <property type="entry name" value="Trypsin_dom"/>
</dbReference>
<organism evidence="6 7">
    <name type="scientific">Sitophilus oryzae</name>
    <name type="common">Rice weevil</name>
    <name type="synonym">Curculio oryzae</name>
    <dbReference type="NCBI Taxonomy" id="7048"/>
    <lineage>
        <taxon>Eukaryota</taxon>
        <taxon>Metazoa</taxon>
        <taxon>Ecdysozoa</taxon>
        <taxon>Arthropoda</taxon>
        <taxon>Hexapoda</taxon>
        <taxon>Insecta</taxon>
        <taxon>Pterygota</taxon>
        <taxon>Neoptera</taxon>
        <taxon>Endopterygota</taxon>
        <taxon>Coleoptera</taxon>
        <taxon>Polyphaga</taxon>
        <taxon>Cucujiformia</taxon>
        <taxon>Curculionidae</taxon>
        <taxon>Dryophthorinae</taxon>
        <taxon>Sitophilus</taxon>
    </lineage>
</organism>
<dbReference type="InterPro" id="IPR051487">
    <property type="entry name" value="Ser/Thr_Proteases_Immune/Dev"/>
</dbReference>
<dbReference type="KEGG" id="soy:115880382"/>
<name>A0A6J2XQV7_SITOR</name>
<dbReference type="Gene3D" id="2.40.10.10">
    <property type="entry name" value="Trypsin-like serine proteases"/>
    <property type="match status" value="2"/>
</dbReference>
<sequence>MWRLVLMCCVIMVNIGNSVSFLKNKRQTNVTLENNILEIFNNCFCVYHYQCDNDGVIITNGERLFEERVGNEFIRCHGGKFEGEILCCRLNSTEDTREPRNPDQNITTEAPHKKPRQQHCGKQLPAINIRAFSGHEASSVNGEFPWLINIFKKKQNDWKYLCVGTLIHPRVVLTVHHYLISSKADDLRVIANSEIQMRQVGENEAFERGVEEIVKNPKYYSGGLYNDVAIIILKENYDILHIQYAINTICLKIDLPFENQNCIVLGWEKSPESKRLMLKKIELPVVGRSKCEELLRKTRVGADFTLHESHICAGGELGKDVCTGNGGSPLMCPTDNGSMLFQVGMVSWGVDCGKENVPGIYANIKHSYDWIVQELSKRNITLSDITMADIVPVN</sequence>
<dbReference type="SUPFAM" id="SSF50494">
    <property type="entry name" value="Trypsin-like serine proteases"/>
    <property type="match status" value="1"/>
</dbReference>
<keyword evidence="4" id="KW-0732">Signal</keyword>
<dbReference type="GO" id="GO:0004252">
    <property type="term" value="F:serine-type endopeptidase activity"/>
    <property type="evidence" value="ECO:0007669"/>
    <property type="project" value="InterPro"/>
</dbReference>
<feature type="signal peptide" evidence="4">
    <location>
        <begin position="1"/>
        <end position="18"/>
    </location>
</feature>
<dbReference type="Proteomes" id="UP000504635">
    <property type="component" value="Unplaced"/>
</dbReference>
<dbReference type="SMART" id="SM00020">
    <property type="entry name" value="Tryp_SPc"/>
    <property type="match status" value="1"/>
</dbReference>
<dbReference type="InterPro" id="IPR043504">
    <property type="entry name" value="Peptidase_S1_PA_chymotrypsin"/>
</dbReference>
<evidence type="ECO:0000256" key="4">
    <source>
        <dbReference type="SAM" id="SignalP"/>
    </source>
</evidence>
<evidence type="ECO:0000256" key="3">
    <source>
        <dbReference type="SAM" id="MobiDB-lite"/>
    </source>
</evidence>
<accession>A0A6J2XQV7</accession>
<evidence type="ECO:0000313" key="6">
    <source>
        <dbReference type="Proteomes" id="UP000504635"/>
    </source>
</evidence>
<reference evidence="7" key="1">
    <citation type="submission" date="2025-08" db="UniProtKB">
        <authorList>
            <consortium name="RefSeq"/>
        </authorList>
    </citation>
    <scope>IDENTIFICATION</scope>
    <source>
        <tissue evidence="7">Gonads</tissue>
    </source>
</reference>
<feature type="region of interest" description="Disordered" evidence="3">
    <location>
        <begin position="94"/>
        <end position="117"/>
    </location>
</feature>
<dbReference type="FunFam" id="2.40.10.10:FF:000002">
    <property type="entry name" value="Transmembrane protease serine"/>
    <property type="match status" value="1"/>
</dbReference>
<dbReference type="AlphaFoldDB" id="A0A6J2XQV7"/>
<evidence type="ECO:0000256" key="2">
    <source>
        <dbReference type="ARBA" id="ARBA00024195"/>
    </source>
</evidence>
<comment type="similarity">
    <text evidence="2">Belongs to the peptidase S1 family. CLIP subfamily.</text>
</comment>